<dbReference type="CDD" id="cd03784">
    <property type="entry name" value="GT1_Gtf-like"/>
    <property type="match status" value="1"/>
</dbReference>
<dbReference type="ExpressionAtlas" id="F6HNP6">
    <property type="expression patterns" value="baseline and differential"/>
</dbReference>
<accession>F6HNP6</accession>
<evidence type="ECO:0000256" key="5">
    <source>
        <dbReference type="ARBA" id="ARBA00066941"/>
    </source>
</evidence>
<dbReference type="EC" id="2.4.1.323" evidence="5"/>
<dbReference type="PaxDb" id="29760-VIT_13s0019g02940.t01"/>
<dbReference type="GO" id="GO:0102970">
    <property type="term" value="F:7-deoxyloganetic acid glucosyltransferase activity"/>
    <property type="evidence" value="ECO:0007669"/>
    <property type="project" value="UniProtKB-EC"/>
</dbReference>
<dbReference type="Gene3D" id="3.40.50.2000">
    <property type="entry name" value="Glycogen Phosphorylase B"/>
    <property type="match status" value="2"/>
</dbReference>
<dbReference type="EMBL" id="FN595998">
    <property type="protein sequence ID" value="CCB56265.1"/>
    <property type="molecule type" value="Genomic_DNA"/>
</dbReference>
<keyword evidence="2" id="KW-0328">Glycosyltransferase</keyword>
<evidence type="ECO:0000256" key="1">
    <source>
        <dbReference type="ARBA" id="ARBA00009995"/>
    </source>
</evidence>
<gene>
    <name evidence="6" type="ordered locus">VIT_13s0019g02940</name>
</gene>
<evidence type="ECO:0000313" key="7">
    <source>
        <dbReference type="Proteomes" id="UP000009183"/>
    </source>
</evidence>
<dbReference type="AlphaFoldDB" id="F6HNP6"/>
<evidence type="ECO:0000256" key="4">
    <source>
        <dbReference type="ARBA" id="ARBA00051827"/>
    </source>
</evidence>
<dbReference type="GO" id="GO:0035251">
    <property type="term" value="F:UDP-glucosyltransferase activity"/>
    <property type="evidence" value="ECO:0000318"/>
    <property type="project" value="GO_Central"/>
</dbReference>
<proteinExistence type="inferred from homology"/>
<dbReference type="FunFam" id="3.40.50.2000:FF:000040">
    <property type="entry name" value="UDP-glycosyltransferase 76C1"/>
    <property type="match status" value="1"/>
</dbReference>
<dbReference type="PANTHER" id="PTHR11926:SF1392">
    <property type="entry name" value="GLYCOSYLTRANSFERASE"/>
    <property type="match status" value="1"/>
</dbReference>
<organism evidence="6 7">
    <name type="scientific">Vitis vinifera</name>
    <name type="common">Grape</name>
    <dbReference type="NCBI Taxonomy" id="29760"/>
    <lineage>
        <taxon>Eukaryota</taxon>
        <taxon>Viridiplantae</taxon>
        <taxon>Streptophyta</taxon>
        <taxon>Embryophyta</taxon>
        <taxon>Tracheophyta</taxon>
        <taxon>Spermatophyta</taxon>
        <taxon>Magnoliopsida</taxon>
        <taxon>eudicotyledons</taxon>
        <taxon>Gunneridae</taxon>
        <taxon>Pentapetalae</taxon>
        <taxon>rosids</taxon>
        <taxon>Vitales</taxon>
        <taxon>Vitaceae</taxon>
        <taxon>Viteae</taxon>
        <taxon>Vitis</taxon>
    </lineage>
</organism>
<dbReference type="InParanoid" id="F6HNP6"/>
<dbReference type="FunFam" id="3.40.50.2000:FF:000065">
    <property type="entry name" value="Glycosyltransferase"/>
    <property type="match status" value="1"/>
</dbReference>
<comment type="catalytic activity">
    <reaction evidence="4">
        <text>7-deoxyloganetate + UDP-alpha-D-glucose = 7-deoxyloganate + UDP + H(+)</text>
        <dbReference type="Rhea" id="RHEA:39895"/>
        <dbReference type="ChEBI" id="CHEBI:15378"/>
        <dbReference type="ChEBI" id="CHEBI:58223"/>
        <dbReference type="ChEBI" id="CHEBI:58885"/>
        <dbReference type="ChEBI" id="CHEBI:76844"/>
        <dbReference type="ChEBI" id="CHEBI:76846"/>
        <dbReference type="EC" id="2.4.1.323"/>
    </reaction>
</comment>
<dbReference type="Proteomes" id="UP000009183">
    <property type="component" value="Chromosome 13"/>
</dbReference>
<dbReference type="STRING" id="29760.F6HNP6"/>
<evidence type="ECO:0000256" key="3">
    <source>
        <dbReference type="ARBA" id="ARBA00022679"/>
    </source>
</evidence>
<dbReference type="InterPro" id="IPR002213">
    <property type="entry name" value="UDP_glucos_trans"/>
</dbReference>
<keyword evidence="7" id="KW-1185">Reference proteome</keyword>
<name>F6HNP6_VITVI</name>
<dbReference type="eggNOG" id="KOG1192">
    <property type="taxonomic scope" value="Eukaryota"/>
</dbReference>
<sequence>MEHRSVSPHVLVFPFPIQGHVNSMLKLAELLSLAGLRITFLNSDYTHSRLLRYTNILDRFTRYAGFRFQTISDGLPLDHPRTGVQLKDMFDGMKATTKPLFREMIMSWCRSSDPVTCIIADGIMGFAIDVGNEVGVPTISFRTSSPCAFWAYFSLPQLIEAGEVPFKDDDMDQLVTSVPGMEGFLRRRDLPSFCRTKDANDPNLQLVMIETRQTPRADALILNTFEDLDGATLSQIRSHCPKLYTIGPLHAHLKSRLASETTASQFSNSLWEEDKRCIPWLDRQPSKSVIYVSFGSLTVITKEELMEFWHGLVNSGSRFLWVIRPDSLTEKDGEFQPPAQLWEVTKERGQIVGWVPQEEVLAHPAVGGFLTYSGWNSTIESIFAGVPMICWPYFADQQVNSRFVSHVWKLGMDMKDTCDRVTIEKMVRDLMEKRRTEFTKSAEAMAKLARSSLSEGGSSYCNFSQFNLGQRLNLHQKSQAAGKINNQSIFQLRTHSPNSVIYVPSIYFGHQNQADKSVVSPKIIQWQDEQALPVGSPFDSMAVPSTPHL</sequence>
<dbReference type="SUPFAM" id="SSF53756">
    <property type="entry name" value="UDP-Glycosyltransferase/glycogen phosphorylase"/>
    <property type="match status" value="1"/>
</dbReference>
<comment type="similarity">
    <text evidence="1">Belongs to the UDP-glycosyltransferase family.</text>
</comment>
<protein>
    <recommendedName>
        <fullName evidence="5">7-deoxyloganetic acid glucosyltransferase</fullName>
        <ecNumber evidence="5">2.4.1.323</ecNumber>
    </recommendedName>
</protein>
<reference evidence="7" key="1">
    <citation type="journal article" date="2007" name="Nature">
        <title>The grapevine genome sequence suggests ancestral hexaploidization in major angiosperm phyla.</title>
        <authorList>
            <consortium name="The French-Italian Public Consortium for Grapevine Genome Characterization."/>
            <person name="Jaillon O."/>
            <person name="Aury J.-M."/>
            <person name="Noel B."/>
            <person name="Policriti A."/>
            <person name="Clepet C."/>
            <person name="Casagrande A."/>
            <person name="Choisne N."/>
            <person name="Aubourg S."/>
            <person name="Vitulo N."/>
            <person name="Jubin C."/>
            <person name="Vezzi A."/>
            <person name="Legeai F."/>
            <person name="Hugueney P."/>
            <person name="Dasilva C."/>
            <person name="Horner D."/>
            <person name="Mica E."/>
            <person name="Jublot D."/>
            <person name="Poulain J."/>
            <person name="Bruyere C."/>
            <person name="Billault A."/>
            <person name="Segurens B."/>
            <person name="Gouyvenoux M."/>
            <person name="Ugarte E."/>
            <person name="Cattonaro F."/>
            <person name="Anthouard V."/>
            <person name="Vico V."/>
            <person name="Del Fabbro C."/>
            <person name="Alaux M."/>
            <person name="Di Gaspero G."/>
            <person name="Dumas V."/>
            <person name="Felice N."/>
            <person name="Paillard S."/>
            <person name="Juman I."/>
            <person name="Moroldo M."/>
            <person name="Scalabrin S."/>
            <person name="Canaguier A."/>
            <person name="Le Clainche I."/>
            <person name="Malacrida G."/>
            <person name="Durand E."/>
            <person name="Pesole G."/>
            <person name="Laucou V."/>
            <person name="Chatelet P."/>
            <person name="Merdinoglu D."/>
            <person name="Delledonne M."/>
            <person name="Pezzotti M."/>
            <person name="Lecharny A."/>
            <person name="Scarpelli C."/>
            <person name="Artiguenave F."/>
            <person name="Pe M.E."/>
            <person name="Valle G."/>
            <person name="Morgante M."/>
            <person name="Caboche M."/>
            <person name="Adam-Blondon A.-F."/>
            <person name="Weissenbach J."/>
            <person name="Quetier F."/>
            <person name="Wincker P."/>
        </authorList>
    </citation>
    <scope>NUCLEOTIDE SEQUENCE [LARGE SCALE GENOMIC DNA]</scope>
    <source>
        <strain evidence="7">cv. Pinot noir / PN40024</strain>
    </source>
</reference>
<evidence type="ECO:0000313" key="6">
    <source>
        <dbReference type="EMBL" id="CCB56265.1"/>
    </source>
</evidence>
<evidence type="ECO:0000256" key="2">
    <source>
        <dbReference type="ARBA" id="ARBA00022676"/>
    </source>
</evidence>
<dbReference type="HOGENOM" id="CLU_001724_0_0_1"/>
<keyword evidence="3" id="KW-0808">Transferase</keyword>
<dbReference type="Pfam" id="PF00201">
    <property type="entry name" value="UDPGT"/>
    <property type="match status" value="1"/>
</dbReference>
<dbReference type="OrthoDB" id="5835829at2759"/>
<dbReference type="PANTHER" id="PTHR11926">
    <property type="entry name" value="GLUCOSYL/GLUCURONOSYL TRANSFERASES"/>
    <property type="match status" value="1"/>
</dbReference>